<comment type="caution">
    <text evidence="5">The sequence shown here is derived from an EMBL/GenBank/DDBJ whole genome shotgun (WGS) entry which is preliminary data.</text>
</comment>
<protein>
    <submittedName>
        <fullName evidence="5">Actin-like ATPase involved in cell morphogenesis</fullName>
    </submittedName>
</protein>
<evidence type="ECO:0000256" key="4">
    <source>
        <dbReference type="SAM" id="MobiDB-lite"/>
    </source>
</evidence>
<dbReference type="PRINTS" id="PR00301">
    <property type="entry name" value="HEATSHOCK70"/>
</dbReference>
<dbReference type="Gene3D" id="3.30.420.40">
    <property type="match status" value="2"/>
</dbReference>
<gene>
    <name evidence="5" type="ORF">J2S43_005258</name>
</gene>
<accession>A0ABT9N0F6</accession>
<dbReference type="InterPro" id="IPR013126">
    <property type="entry name" value="Hsp_70_fam"/>
</dbReference>
<evidence type="ECO:0000313" key="5">
    <source>
        <dbReference type="EMBL" id="MDP9796746.1"/>
    </source>
</evidence>
<evidence type="ECO:0000256" key="1">
    <source>
        <dbReference type="ARBA" id="ARBA00022741"/>
    </source>
</evidence>
<dbReference type="PANTHER" id="PTHR42749">
    <property type="entry name" value="CELL SHAPE-DETERMINING PROTEIN MREB"/>
    <property type="match status" value="1"/>
</dbReference>
<dbReference type="SUPFAM" id="SSF53067">
    <property type="entry name" value="Actin-like ATPase domain"/>
    <property type="match status" value="2"/>
</dbReference>
<evidence type="ECO:0000313" key="6">
    <source>
        <dbReference type="Proteomes" id="UP001240984"/>
    </source>
</evidence>
<sequence length="599" mass="62315">MTVARLGIDFGTSHTVAVIAFDGRPPVPLLFDGSPLLPSAVWADPAGRLVVGRDALHAAQSDPAAFEPFPKRHIDEATLLLGAAQPAIEDVVAAILAHVATEARQVAGGPVTHAALTHPAAWAAPRRARLEAAARRVFPDVTLVSEPIAAASYVMRRAGAKVPLGGTVLVYDFGAGTFDASAVRASPSGLAVTATEGLDDTGGLDVDAAIVGRLKSAYDAATWARLTAPATRADRRARRALWDAARTAKEVLTRAPSTVIALPIGDGEAPIGREELDALARPVLARTVETAARVAGASGRLDGVFLVGGASRMPLAASLLHQALGVPPSLLDQPELVVAEGALYATEPPPAPAREITPPHAFGVVPQSPAVPRNPAVPPPWPGTMPATTATSVPRRRRVTAILAAVTAGVAVLATAIAVPSLLSREDPDDDAARPGTVTGAPAGSSAPVPPSPAPSVAEGVDPCLVGTWLKTHYETDTTVRGERVTIVGPGGGTIVYRADGTFTHSYDGSKPLGVTHDGDRWEYQSTGTISGRYRTRDGDTLIIFDTDVRGQGVWRQNGTVTETTVMSVALDPLDYYCSADKLTLHADWLDIEMDRQSP</sequence>
<feature type="region of interest" description="Disordered" evidence="4">
    <location>
        <begin position="425"/>
        <end position="459"/>
    </location>
</feature>
<proteinExistence type="predicted"/>
<organism evidence="5 6">
    <name type="scientific">Catenuloplanes nepalensis</name>
    <dbReference type="NCBI Taxonomy" id="587533"/>
    <lineage>
        <taxon>Bacteria</taxon>
        <taxon>Bacillati</taxon>
        <taxon>Actinomycetota</taxon>
        <taxon>Actinomycetes</taxon>
        <taxon>Micromonosporales</taxon>
        <taxon>Micromonosporaceae</taxon>
        <taxon>Catenuloplanes</taxon>
    </lineage>
</organism>
<dbReference type="Proteomes" id="UP001240984">
    <property type="component" value="Unassembled WGS sequence"/>
</dbReference>
<dbReference type="RefSeq" id="WP_306833564.1">
    <property type="nucleotide sequence ID" value="NZ_JAUSRA010000001.1"/>
</dbReference>
<dbReference type="Gene3D" id="3.90.640.10">
    <property type="entry name" value="Actin, Chain A, domain 4"/>
    <property type="match status" value="1"/>
</dbReference>
<name>A0ABT9N0F6_9ACTN</name>
<dbReference type="EMBL" id="JAUSRA010000001">
    <property type="protein sequence ID" value="MDP9796746.1"/>
    <property type="molecule type" value="Genomic_DNA"/>
</dbReference>
<dbReference type="InterPro" id="IPR043129">
    <property type="entry name" value="ATPase_NBD"/>
</dbReference>
<evidence type="ECO:0000256" key="3">
    <source>
        <dbReference type="ARBA" id="ARBA00023186"/>
    </source>
</evidence>
<keyword evidence="3" id="KW-0143">Chaperone</keyword>
<keyword evidence="6" id="KW-1185">Reference proteome</keyword>
<keyword evidence="2" id="KW-0067">ATP-binding</keyword>
<dbReference type="PANTHER" id="PTHR42749:SF1">
    <property type="entry name" value="CELL SHAPE-DETERMINING PROTEIN MREB"/>
    <property type="match status" value="1"/>
</dbReference>
<evidence type="ECO:0000256" key="2">
    <source>
        <dbReference type="ARBA" id="ARBA00022840"/>
    </source>
</evidence>
<dbReference type="Pfam" id="PF00012">
    <property type="entry name" value="HSP70"/>
    <property type="match status" value="1"/>
</dbReference>
<reference evidence="5 6" key="1">
    <citation type="submission" date="2023-07" db="EMBL/GenBank/DDBJ databases">
        <title>Sequencing the genomes of 1000 actinobacteria strains.</title>
        <authorList>
            <person name="Klenk H.-P."/>
        </authorList>
    </citation>
    <scope>NUCLEOTIDE SEQUENCE [LARGE SCALE GENOMIC DNA]</scope>
    <source>
        <strain evidence="5 6">DSM 44710</strain>
    </source>
</reference>
<keyword evidence="1" id="KW-0547">Nucleotide-binding</keyword>